<dbReference type="InterPro" id="IPR015919">
    <property type="entry name" value="Cadherin-like_sf"/>
</dbReference>
<dbReference type="SUPFAM" id="SSF49265">
    <property type="entry name" value="Fibronectin type III"/>
    <property type="match status" value="1"/>
</dbReference>
<evidence type="ECO:0000313" key="3">
    <source>
        <dbReference type="EMBL" id="CUS03386.2"/>
    </source>
</evidence>
<dbReference type="EMBL" id="LN890655">
    <property type="protein sequence ID" value="CUS03386.2"/>
    <property type="molecule type" value="Genomic_DNA"/>
</dbReference>
<dbReference type="GO" id="GO:0005509">
    <property type="term" value="F:calcium ion binding"/>
    <property type="evidence" value="ECO:0007669"/>
    <property type="project" value="InterPro"/>
</dbReference>
<keyword evidence="1" id="KW-0732">Signal</keyword>
<dbReference type="InterPro" id="IPR032812">
    <property type="entry name" value="SbsA_Ig"/>
</dbReference>
<proteinExistence type="predicted"/>
<dbReference type="CDD" id="cd00063">
    <property type="entry name" value="FN3"/>
    <property type="match status" value="1"/>
</dbReference>
<dbReference type="SMART" id="SM00060">
    <property type="entry name" value="FN3"/>
    <property type="match status" value="1"/>
</dbReference>
<evidence type="ECO:0000313" key="4">
    <source>
        <dbReference type="Proteomes" id="UP000215027"/>
    </source>
</evidence>
<dbReference type="InterPro" id="IPR003961">
    <property type="entry name" value="FN3_dom"/>
</dbReference>
<keyword evidence="4" id="KW-1185">Reference proteome</keyword>
<dbReference type="Gene3D" id="2.60.120.200">
    <property type="match status" value="1"/>
</dbReference>
<organism evidence="3 4">
    <name type="scientific">Candidatus Promineifilum breve</name>
    <dbReference type="NCBI Taxonomy" id="1806508"/>
    <lineage>
        <taxon>Bacteria</taxon>
        <taxon>Bacillati</taxon>
        <taxon>Chloroflexota</taxon>
        <taxon>Ardenticatenia</taxon>
        <taxon>Candidatus Promineifilales</taxon>
        <taxon>Candidatus Promineifilaceae</taxon>
        <taxon>Candidatus Promineifilum</taxon>
    </lineage>
</organism>
<gene>
    <name evidence="3" type="ORF">CFX0092_A1508</name>
</gene>
<dbReference type="InterPro" id="IPR036116">
    <property type="entry name" value="FN3_sf"/>
</dbReference>
<dbReference type="InterPro" id="IPR013783">
    <property type="entry name" value="Ig-like_fold"/>
</dbReference>
<name>A0A160T0S1_9CHLR</name>
<dbReference type="InterPro" id="IPR044060">
    <property type="entry name" value="Bacterial_rp_domain"/>
</dbReference>
<protein>
    <recommendedName>
        <fullName evidence="2">Fibronectin type-III domain-containing protein</fullName>
    </recommendedName>
</protein>
<dbReference type="Proteomes" id="UP000215027">
    <property type="component" value="Chromosome I"/>
</dbReference>
<accession>A0A160T0S1</accession>
<dbReference type="SUPFAM" id="SSF49313">
    <property type="entry name" value="Cadherin-like"/>
    <property type="match status" value="1"/>
</dbReference>
<dbReference type="Pfam" id="PF13205">
    <property type="entry name" value="Big_5"/>
    <property type="match status" value="1"/>
</dbReference>
<dbReference type="Pfam" id="PF18998">
    <property type="entry name" value="Flg_new_2"/>
    <property type="match status" value="5"/>
</dbReference>
<reference evidence="3" key="1">
    <citation type="submission" date="2016-01" db="EMBL/GenBank/DDBJ databases">
        <authorList>
            <person name="Mcilroy J.S."/>
            <person name="Karst M S."/>
            <person name="Albertsen M."/>
        </authorList>
    </citation>
    <scope>NUCLEOTIDE SEQUENCE</scope>
    <source>
        <strain evidence="3">Cfx-K</strain>
    </source>
</reference>
<dbReference type="RefSeq" id="WP_095042886.1">
    <property type="nucleotide sequence ID" value="NZ_LN890655.1"/>
</dbReference>
<evidence type="ECO:0000256" key="1">
    <source>
        <dbReference type="ARBA" id="ARBA00022729"/>
    </source>
</evidence>
<dbReference type="PROSITE" id="PS50853">
    <property type="entry name" value="FN3"/>
    <property type="match status" value="1"/>
</dbReference>
<feature type="domain" description="Fibronectin type-III" evidence="2">
    <location>
        <begin position="557"/>
        <end position="647"/>
    </location>
</feature>
<dbReference type="Pfam" id="PF16656">
    <property type="entry name" value="Pur_ac_phosph_N"/>
    <property type="match status" value="1"/>
</dbReference>
<dbReference type="GO" id="GO:0016020">
    <property type="term" value="C:membrane"/>
    <property type="evidence" value="ECO:0007669"/>
    <property type="project" value="InterPro"/>
</dbReference>
<evidence type="ECO:0000259" key="2">
    <source>
        <dbReference type="PROSITE" id="PS50853"/>
    </source>
</evidence>
<dbReference type="KEGG" id="pbf:CFX0092_A1508"/>
<dbReference type="GO" id="GO:0003993">
    <property type="term" value="F:acid phosphatase activity"/>
    <property type="evidence" value="ECO:0007669"/>
    <property type="project" value="InterPro"/>
</dbReference>
<dbReference type="InterPro" id="IPR015914">
    <property type="entry name" value="PAPs_N"/>
</dbReference>
<sequence length="1327" mass="142865">MSTNKPRNAFLLLVLGILGSLLLTGPSAVKAGIFEASNEVTYKEYWVHHSQFTGGCNDDGTPTSPYGTFYLEPHLPNKCPKTVTFTLPDDFTNAAKIELYLDLWRNYDIQAATFKFNNNSTVYHPPVGSDWSRTPYIMEVDKSELVVGVNTMTFWGEKKFHVHDIGFRIYHTNDAPLVPGPGSDVTPPDGHLTSIQDDNGTVNPNAGGTLTVNSNTLKLSADFSADTAYIEFHGWYEGYDEDNDTVFRDWHNLGRNNWWPGGKEEQLTGGVINHIGTYKPKNGATSTTMTWTMPHIANQAKIKFKVRIVDAAGNVREAAGGESADFKMMRSAPVNAFIIHDFSDYGLHMDGSRPDLVEYNFTMPPTVTTGFNQAYLVGAFWRNPDFAINGGSPTTVGVNDWSLGIKSFNKTPLIPGLNRITFLYAGGIGAFIEYPGPMFVLRNSGAVVDNAPPHVSGQNPLPNATNVDVKSSIVAHVGDDLFGVDWTTVNMTVNGDDVTNKAKLGGVMGDYLLTYKPQGNLAFSTEYNVTIDACDLKGNCMQTVTYKFTTAAPDTTPPTISNINVTPLPNGANISWNTDEPATSRVDYGKTQNYELGSFQDDTLKTAHTAEIRGLQPDTLYHFRVKGQDEQGNTGQSGDETFTTLQFGELLSDDFNACLLNGSLWQTYALTGGVSLFMNGEQAEINVPGGASHDWTTGGPPRIMQTASNADFSVEVKFDTNVDALGQFQGILVEEDADTYARIAFENAAAGRLVYARFVKDGVVLKNFSFTIPADKQITLMKVTRTGDSFNWFYYDVNQWKKPPGAPYTLAMTPLKIGFYAGNSGAGGTQPAFKSVIDYFFNSALPIVPEDGAPMVVNVTQVGTGTVTKLPDKAKYVCGEEVILSATTIPGWSFIEWGGDVTSVSPTAAVTIDAPKYVTATFTQDQYLLNVVIENDGVGGAGNTVTKSPDQPTYLYDEVVQLTAEAEPGWRFVEWTGGVNSTSPTVSLTMRQTETVIAHFEQEHYTLDVNLVNNGVGVGGTVSQSPSQTTYLYGDEVTLTAAPNPGWNFSGWSGGATGTELSTEVTITGDTVVTATFDQIHYDLNVTVVGGGQVIQAPEKDYYLYGDMVTLTVDGGTCWSFTGWGGALSGSNPVEILTITDDIDVTATFEVNVYTLTVNEVGPGTVTIMPDLNEYTCGDDITLRAVPATNNYFTGWSGDLSGAENPLNFTIEQDTVVTATFTSNPPPVVDPIADQKVLVGELVSFEVNATDSGGEALTLTAEGLPPGASFEDNGDGTASFNWLPGLIDIGEYTVTFIATDISGGQGSVTVTITVGGTAIALPVVMGG</sequence>
<dbReference type="Pfam" id="PF05345">
    <property type="entry name" value="He_PIG"/>
    <property type="match status" value="1"/>
</dbReference>
<dbReference type="OrthoDB" id="166562at2"/>
<dbReference type="Gene3D" id="2.60.40.10">
    <property type="entry name" value="Immunoglobulins"/>
    <property type="match status" value="2"/>
</dbReference>